<evidence type="ECO:0000256" key="5">
    <source>
        <dbReference type="ARBA" id="ARBA00022692"/>
    </source>
</evidence>
<evidence type="ECO:0000256" key="13">
    <source>
        <dbReference type="ARBA" id="ARBA00023201"/>
    </source>
</evidence>
<evidence type="ECO:0000256" key="1">
    <source>
        <dbReference type="ARBA" id="ARBA00004127"/>
    </source>
</evidence>
<dbReference type="GO" id="GO:0016655">
    <property type="term" value="F:oxidoreductase activity, acting on NAD(P)H, quinone or similar compound as acceptor"/>
    <property type="evidence" value="ECO:0007669"/>
    <property type="project" value="InterPro"/>
</dbReference>
<feature type="transmembrane region" description="Helical" evidence="14">
    <location>
        <begin position="111"/>
        <end position="130"/>
    </location>
</feature>
<keyword evidence="5 14" id="KW-0812">Transmembrane</keyword>
<dbReference type="GO" id="GO:0006814">
    <property type="term" value="P:sodium ion transport"/>
    <property type="evidence" value="ECO:0007669"/>
    <property type="project" value="UniProtKB-KW"/>
</dbReference>
<proteinExistence type="predicted"/>
<dbReference type="PATRIC" id="fig|69279.3.peg.3726"/>
<dbReference type="Pfam" id="PF02508">
    <property type="entry name" value="Rnf-Nqr"/>
    <property type="match status" value="1"/>
</dbReference>
<keyword evidence="11" id="KW-0830">Ubiquinone</keyword>
<keyword evidence="2" id="KW-0813">Transport</keyword>
<dbReference type="InterPro" id="IPR003667">
    <property type="entry name" value="NqrDE/RnfAE"/>
</dbReference>
<keyword evidence="7 14" id="KW-1133">Transmembrane helix</keyword>
<dbReference type="GO" id="GO:0022904">
    <property type="term" value="P:respiratory electron transport chain"/>
    <property type="evidence" value="ECO:0007669"/>
    <property type="project" value="InterPro"/>
</dbReference>
<evidence type="ECO:0000256" key="3">
    <source>
        <dbReference type="ARBA" id="ARBA00022475"/>
    </source>
</evidence>
<dbReference type="NCBIfam" id="TIGR01940">
    <property type="entry name" value="nqrE"/>
    <property type="match status" value="1"/>
</dbReference>
<dbReference type="PIRSF" id="PIRSF006102">
    <property type="entry name" value="NQR_DE"/>
    <property type="match status" value="1"/>
</dbReference>
<evidence type="ECO:0000256" key="14">
    <source>
        <dbReference type="SAM" id="Phobius"/>
    </source>
</evidence>
<dbReference type="PANTHER" id="PTHR30335:SF1">
    <property type="entry name" value="NA(+)-TRANSLOCATING NADH-QUINONE REDUCTASE SUBUNIT E"/>
    <property type="match status" value="1"/>
</dbReference>
<keyword evidence="8" id="KW-0520">NAD</keyword>
<keyword evidence="10" id="KW-0406">Ion transport</keyword>
<organism evidence="15 16">
    <name type="scientific">Aquamicrobium defluvii</name>
    <dbReference type="NCBI Taxonomy" id="69279"/>
    <lineage>
        <taxon>Bacteria</taxon>
        <taxon>Pseudomonadati</taxon>
        <taxon>Pseudomonadota</taxon>
        <taxon>Alphaproteobacteria</taxon>
        <taxon>Hyphomicrobiales</taxon>
        <taxon>Phyllobacteriaceae</taxon>
        <taxon>Aquamicrobium</taxon>
    </lineage>
</organism>
<dbReference type="HOGENOM" id="CLU_095255_0_0_5"/>
<reference evidence="15 16" key="1">
    <citation type="submission" date="2014-02" db="EMBL/GenBank/DDBJ databases">
        <title>Aquamicrobium defluvii Genome sequencing.</title>
        <authorList>
            <person name="Wang X."/>
        </authorList>
    </citation>
    <scope>NUCLEOTIDE SEQUENCE [LARGE SCALE GENOMIC DNA]</scope>
    <source>
        <strain evidence="15 16">W13Z1</strain>
    </source>
</reference>
<evidence type="ECO:0000256" key="4">
    <source>
        <dbReference type="ARBA" id="ARBA00022519"/>
    </source>
</evidence>
<evidence type="ECO:0000256" key="6">
    <source>
        <dbReference type="ARBA" id="ARBA00022967"/>
    </source>
</evidence>
<feature type="transmembrane region" description="Helical" evidence="14">
    <location>
        <begin position="142"/>
        <end position="161"/>
    </location>
</feature>
<accession>A0A011UAU8</accession>
<evidence type="ECO:0000313" key="15">
    <source>
        <dbReference type="EMBL" id="EXL03013.1"/>
    </source>
</evidence>
<keyword evidence="9" id="KW-0915">Sodium</keyword>
<dbReference type="AlphaFoldDB" id="A0A011UAU8"/>
<keyword evidence="4" id="KW-0997">Cell inner membrane</keyword>
<gene>
    <name evidence="15" type="ORF">BG36_13165</name>
</gene>
<dbReference type="EMBL" id="JENY01000027">
    <property type="protein sequence ID" value="EXL03013.1"/>
    <property type="molecule type" value="Genomic_DNA"/>
</dbReference>
<evidence type="ECO:0000256" key="8">
    <source>
        <dbReference type="ARBA" id="ARBA00023027"/>
    </source>
</evidence>
<dbReference type="InterPro" id="IPR010967">
    <property type="entry name" value="NqrE"/>
</dbReference>
<sequence length="200" mass="21235">MMDLFQRSIFEENLALSFFLGMCTFLAVSRQVKTAIGVGVSLIVVQGISVPMNHLLYAHVLGPGALAWAGLGDIDLNFLRLITFLGIVAALVQVLEMVLERYAPALHVAMGIYLPLLAINCAIIGGSLFMVERDYDLAQSAVYGLGTGIGWALAITALAAIRERLRYADIPEGLEGLGAAFIVAGIMSMGFSAFAGVSLP</sequence>
<dbReference type="GO" id="GO:0005886">
    <property type="term" value="C:plasma membrane"/>
    <property type="evidence" value="ECO:0007669"/>
    <property type="project" value="TreeGrafter"/>
</dbReference>
<dbReference type="PANTHER" id="PTHR30335">
    <property type="entry name" value="INTEGRAL MEMBRANE PROTEIN OF SOXR-REDUCING COMPLEX"/>
    <property type="match status" value="1"/>
</dbReference>
<evidence type="ECO:0000313" key="16">
    <source>
        <dbReference type="Proteomes" id="UP000019849"/>
    </source>
</evidence>
<evidence type="ECO:0000256" key="7">
    <source>
        <dbReference type="ARBA" id="ARBA00022989"/>
    </source>
</evidence>
<name>A0A011UAU8_9HYPH</name>
<evidence type="ECO:0000256" key="9">
    <source>
        <dbReference type="ARBA" id="ARBA00023053"/>
    </source>
</evidence>
<feature type="transmembrane region" description="Helical" evidence="14">
    <location>
        <begin position="35"/>
        <end position="58"/>
    </location>
</feature>
<keyword evidence="6" id="KW-1278">Translocase</keyword>
<dbReference type="Proteomes" id="UP000019849">
    <property type="component" value="Unassembled WGS sequence"/>
</dbReference>
<keyword evidence="3" id="KW-1003">Cell membrane</keyword>
<comment type="caution">
    <text evidence="15">The sequence shown here is derived from an EMBL/GenBank/DDBJ whole genome shotgun (WGS) entry which is preliminary data.</text>
</comment>
<dbReference type="GO" id="GO:0009276">
    <property type="term" value="C:Gram-negative-bacterium-type cell wall"/>
    <property type="evidence" value="ECO:0007669"/>
    <property type="project" value="InterPro"/>
</dbReference>
<dbReference type="STRING" id="69279.BG36_13165"/>
<keyword evidence="12 14" id="KW-0472">Membrane</keyword>
<evidence type="ECO:0000256" key="12">
    <source>
        <dbReference type="ARBA" id="ARBA00023136"/>
    </source>
</evidence>
<keyword evidence="13" id="KW-0739">Sodium transport</keyword>
<comment type="subcellular location">
    <subcellularLocation>
        <location evidence="1">Endomembrane system</location>
        <topology evidence="1">Multi-pass membrane protein</topology>
    </subcellularLocation>
</comment>
<feature type="transmembrane region" description="Helical" evidence="14">
    <location>
        <begin position="78"/>
        <end position="99"/>
    </location>
</feature>
<evidence type="ECO:0000256" key="10">
    <source>
        <dbReference type="ARBA" id="ARBA00023065"/>
    </source>
</evidence>
<dbReference type="GO" id="GO:0012505">
    <property type="term" value="C:endomembrane system"/>
    <property type="evidence" value="ECO:0007669"/>
    <property type="project" value="UniProtKB-SubCell"/>
</dbReference>
<dbReference type="eggNOG" id="COG2209">
    <property type="taxonomic scope" value="Bacteria"/>
</dbReference>
<feature type="transmembrane region" description="Helical" evidence="14">
    <location>
        <begin position="173"/>
        <end position="197"/>
    </location>
</feature>
<evidence type="ECO:0000256" key="11">
    <source>
        <dbReference type="ARBA" id="ARBA00023075"/>
    </source>
</evidence>
<protein>
    <submittedName>
        <fullName evidence="15">Na(+)-translocating NADH-quinone reductase subunit E</fullName>
    </submittedName>
</protein>
<dbReference type="RefSeq" id="WP_035030221.1">
    <property type="nucleotide sequence ID" value="NZ_KK073899.1"/>
</dbReference>
<feature type="transmembrane region" description="Helical" evidence="14">
    <location>
        <begin position="12"/>
        <end position="28"/>
    </location>
</feature>
<evidence type="ECO:0000256" key="2">
    <source>
        <dbReference type="ARBA" id="ARBA00022448"/>
    </source>
</evidence>
<dbReference type="InterPro" id="IPR050133">
    <property type="entry name" value="NqrDE/RnfAE_oxidrdctase"/>
</dbReference>